<keyword evidence="5" id="KW-1185">Reference proteome</keyword>
<dbReference type="PANTHER" id="PTHR43432">
    <property type="entry name" value="SLR0285 PROTEIN"/>
    <property type="match status" value="1"/>
</dbReference>
<dbReference type="STRING" id="861298.SAMN04488136_14412"/>
<organism evidence="4 5">
    <name type="scientific">Vibrio xiamenensis</name>
    <dbReference type="NCBI Taxonomy" id="861298"/>
    <lineage>
        <taxon>Bacteria</taxon>
        <taxon>Pseudomonadati</taxon>
        <taxon>Pseudomonadota</taxon>
        <taxon>Gammaproteobacteria</taxon>
        <taxon>Vibrionales</taxon>
        <taxon>Vibrionaceae</taxon>
        <taxon>Vibrio</taxon>
    </lineage>
</organism>
<dbReference type="Gene3D" id="3.80.30.30">
    <property type="match status" value="1"/>
</dbReference>
<gene>
    <name evidence="4" type="ORF">SAMN04488136_14412</name>
</gene>
<dbReference type="GO" id="GO:0046872">
    <property type="term" value="F:metal ion binding"/>
    <property type="evidence" value="ECO:0007669"/>
    <property type="project" value="UniProtKB-KW"/>
</dbReference>
<dbReference type="InterPro" id="IPR007197">
    <property type="entry name" value="rSAM"/>
</dbReference>
<dbReference type="EMBL" id="FNDD01000044">
    <property type="protein sequence ID" value="SDI00798.1"/>
    <property type="molecule type" value="Genomic_DNA"/>
</dbReference>
<dbReference type="PANTHER" id="PTHR43432:SF4">
    <property type="entry name" value="RADICAL SAM CORE DOMAIN-CONTAINING PROTEIN"/>
    <property type="match status" value="1"/>
</dbReference>
<evidence type="ECO:0000256" key="1">
    <source>
        <dbReference type="ARBA" id="ARBA00022723"/>
    </source>
</evidence>
<keyword evidence="4" id="KW-0456">Lyase</keyword>
<dbReference type="GO" id="GO:0051536">
    <property type="term" value="F:iron-sulfur cluster binding"/>
    <property type="evidence" value="ECO:0007669"/>
    <property type="project" value="UniProtKB-KW"/>
</dbReference>
<keyword evidence="3" id="KW-0411">Iron-sulfur</keyword>
<dbReference type="SFLD" id="SFLDS00029">
    <property type="entry name" value="Radical_SAM"/>
    <property type="match status" value="1"/>
</dbReference>
<proteinExistence type="predicted"/>
<evidence type="ECO:0000313" key="4">
    <source>
        <dbReference type="EMBL" id="SDI00798.1"/>
    </source>
</evidence>
<evidence type="ECO:0000256" key="2">
    <source>
        <dbReference type="ARBA" id="ARBA00023004"/>
    </source>
</evidence>
<dbReference type="AlphaFoldDB" id="A0A1G8H2C4"/>
<keyword evidence="2" id="KW-0408">Iron</keyword>
<protein>
    <submittedName>
        <fullName evidence="4">DNA repair photolyase</fullName>
    </submittedName>
</protein>
<keyword evidence="1" id="KW-0479">Metal-binding</keyword>
<reference evidence="4 5" key="1">
    <citation type="submission" date="2016-10" db="EMBL/GenBank/DDBJ databases">
        <authorList>
            <person name="de Groot N.N."/>
        </authorList>
    </citation>
    <scope>NUCLEOTIDE SEQUENCE [LARGE SCALE GENOMIC DNA]</scope>
    <source>
        <strain evidence="4 5">CGMCC 1.10228</strain>
    </source>
</reference>
<dbReference type="GO" id="GO:0016829">
    <property type="term" value="F:lyase activity"/>
    <property type="evidence" value="ECO:0007669"/>
    <property type="project" value="UniProtKB-KW"/>
</dbReference>
<sequence length="255" mass="29196">MYVYGSKDRLFINTTLGCRSRCSYCYLPSLDYELGASNLMIKDSDYVIGMVESRSDFIQGKKGTIISLGCYSECWDEPVRESTVALITYFLRKGNPVQFATKRYVACEDIEQVSKLISWRGQLSIFISSTTLTKWNSIERGTDSPDIRFRSFDLTKKTGVPVYLYIKPIIKSVTISDLNKYVDIVKNKDVSGVIIGSKFIMSNESNNNKLAPISNGKLKYSKKSKEEEYMYMTFSQKVLTFTESVQAIDYWRNYA</sequence>
<dbReference type="InterPro" id="IPR040086">
    <property type="entry name" value="MJ0683-like"/>
</dbReference>
<dbReference type="SUPFAM" id="SSF102114">
    <property type="entry name" value="Radical SAM enzymes"/>
    <property type="match status" value="1"/>
</dbReference>
<dbReference type="InterPro" id="IPR058240">
    <property type="entry name" value="rSAM_sf"/>
</dbReference>
<accession>A0A1G8H2C4</accession>
<evidence type="ECO:0000313" key="5">
    <source>
        <dbReference type="Proteomes" id="UP000198854"/>
    </source>
</evidence>
<name>A0A1G8H2C4_9VIBR</name>
<dbReference type="Proteomes" id="UP000198854">
    <property type="component" value="Unassembled WGS sequence"/>
</dbReference>
<evidence type="ECO:0000256" key="3">
    <source>
        <dbReference type="ARBA" id="ARBA00023014"/>
    </source>
</evidence>